<dbReference type="SUPFAM" id="SSF53474">
    <property type="entry name" value="alpha/beta-Hydrolases"/>
    <property type="match status" value="1"/>
</dbReference>
<proteinExistence type="predicted"/>
<dbReference type="Pfam" id="PF00135">
    <property type="entry name" value="COesterase"/>
    <property type="match status" value="2"/>
</dbReference>
<protein>
    <recommendedName>
        <fullName evidence="2">Carboxylesterase type B domain-containing protein</fullName>
    </recommendedName>
</protein>
<sequence length="513" mass="57089">MCPQKLIGKSTGLTKLFGMPAVNDGFQYMFSERDCLNLAIYVPVLEASPPVGGIPVIVHIHGGRLRHGGNAHPAYANQPVIVVVINYRLGCLGYFASRELAFEFDSDPDNILHHRTHDQDPAFGNWGLVDQKLAFEWVQRNIGVFGGDGSNVTAMGYSGGGNAIMNHMLIPSHHGLFSRAFIHSGGSAVIFAQYAYFQCQKTFDQLYNHVKAEDLLTVPEKEETPNGSNLGQALLHRAEALRSVSADILMQAPDVKGIDSILYPNLDNKFLFSSPKSFIARDSPHYDPGVKAVLFSTTANEGTLFTGTHGATGIRQWQSFLDRWVDPKLHQEVEAIYGKPRTGADAMSFSSKILGDLFSAYPTLSSCEGFLAQEDEQRVLYRQHIDRSLEVVDKLGLGLGVPHGTDMAFTTMSDLNQQYMTEQEKAFGHRVMEGYFRFAYGLDPDELYKMVRQNAGSKDRSGAIVWSKDFEFRVGAFERMDERTIDLWRNNEEWAAQKQPPQSLGSAHARPKL</sequence>
<gene>
    <name evidence="3" type="ORF">BG006_011367</name>
</gene>
<evidence type="ECO:0000313" key="3">
    <source>
        <dbReference type="EMBL" id="KAF9325136.1"/>
    </source>
</evidence>
<dbReference type="InterPro" id="IPR050309">
    <property type="entry name" value="Type-B_Carboxylest/Lipase"/>
</dbReference>
<dbReference type="InterPro" id="IPR002018">
    <property type="entry name" value="CarbesteraseB"/>
</dbReference>
<feature type="region of interest" description="Disordered" evidence="1">
    <location>
        <begin position="494"/>
        <end position="513"/>
    </location>
</feature>
<dbReference type="PANTHER" id="PTHR11559">
    <property type="entry name" value="CARBOXYLESTERASE"/>
    <property type="match status" value="1"/>
</dbReference>
<dbReference type="EMBL" id="JAAAUY010000970">
    <property type="protein sequence ID" value="KAF9325136.1"/>
    <property type="molecule type" value="Genomic_DNA"/>
</dbReference>
<evidence type="ECO:0000256" key="1">
    <source>
        <dbReference type="SAM" id="MobiDB-lite"/>
    </source>
</evidence>
<feature type="domain" description="Carboxylesterase type B" evidence="2">
    <location>
        <begin position="119"/>
        <end position="446"/>
    </location>
</feature>
<accession>A0A9P5SG00</accession>
<name>A0A9P5SG00_9FUNG</name>
<reference evidence="3" key="1">
    <citation type="journal article" date="2020" name="Fungal Divers.">
        <title>Resolving the Mortierellaceae phylogeny through synthesis of multi-gene phylogenetics and phylogenomics.</title>
        <authorList>
            <person name="Vandepol N."/>
            <person name="Liber J."/>
            <person name="Desiro A."/>
            <person name="Na H."/>
            <person name="Kennedy M."/>
            <person name="Barry K."/>
            <person name="Grigoriev I.V."/>
            <person name="Miller A.N."/>
            <person name="O'Donnell K."/>
            <person name="Stajich J.E."/>
            <person name="Bonito G."/>
        </authorList>
    </citation>
    <scope>NUCLEOTIDE SEQUENCE</scope>
    <source>
        <strain evidence="3">NVP1</strain>
    </source>
</reference>
<comment type="caution">
    <text evidence="3">The sequence shown here is derived from an EMBL/GenBank/DDBJ whole genome shotgun (WGS) entry which is preliminary data.</text>
</comment>
<dbReference type="Proteomes" id="UP000696485">
    <property type="component" value="Unassembled WGS sequence"/>
</dbReference>
<keyword evidence="4" id="KW-1185">Reference proteome</keyword>
<evidence type="ECO:0000313" key="4">
    <source>
        <dbReference type="Proteomes" id="UP000696485"/>
    </source>
</evidence>
<feature type="domain" description="Carboxylesterase type B" evidence="2">
    <location>
        <begin position="22"/>
        <end position="97"/>
    </location>
</feature>
<evidence type="ECO:0000259" key="2">
    <source>
        <dbReference type="Pfam" id="PF00135"/>
    </source>
</evidence>
<dbReference type="Gene3D" id="3.40.50.1820">
    <property type="entry name" value="alpha/beta hydrolase"/>
    <property type="match status" value="1"/>
</dbReference>
<organism evidence="3 4">
    <name type="scientific">Podila minutissima</name>
    <dbReference type="NCBI Taxonomy" id="64525"/>
    <lineage>
        <taxon>Eukaryota</taxon>
        <taxon>Fungi</taxon>
        <taxon>Fungi incertae sedis</taxon>
        <taxon>Mucoromycota</taxon>
        <taxon>Mortierellomycotina</taxon>
        <taxon>Mortierellomycetes</taxon>
        <taxon>Mortierellales</taxon>
        <taxon>Mortierellaceae</taxon>
        <taxon>Podila</taxon>
    </lineage>
</organism>
<dbReference type="InterPro" id="IPR029058">
    <property type="entry name" value="AB_hydrolase_fold"/>
</dbReference>
<dbReference type="AlphaFoldDB" id="A0A9P5SG00"/>